<dbReference type="EMBL" id="MT144591">
    <property type="protein sequence ID" value="QJH93742.1"/>
    <property type="molecule type" value="Genomic_DNA"/>
</dbReference>
<gene>
    <name evidence="1" type="ORF">TM448A00065_0071</name>
    <name evidence="2" type="ORF">TM448B00134_0036</name>
</gene>
<organism evidence="1">
    <name type="scientific">viral metagenome</name>
    <dbReference type="NCBI Taxonomy" id="1070528"/>
    <lineage>
        <taxon>unclassified sequences</taxon>
        <taxon>metagenomes</taxon>
        <taxon>organismal metagenomes</taxon>
    </lineage>
</organism>
<dbReference type="AlphaFoldDB" id="A0A6H1Z9R4"/>
<protein>
    <submittedName>
        <fullName evidence="1">Uncharacterized protein</fullName>
    </submittedName>
</protein>
<evidence type="ECO:0000313" key="1">
    <source>
        <dbReference type="EMBL" id="QJA44025.1"/>
    </source>
</evidence>
<proteinExistence type="predicted"/>
<sequence length="152" mass="16521">MDILVGACIAVALLTGLFSAWTIHNTRSKPAAQPKPESPPMQGVGDLVSKVTGFLQIPECGGCKGRKDKLNKMIPFRGNVTANMPEPPAELATVEPPEWIRQVEDQGGDAAAFLAGWLSCQTAMAKMELPQRQVFEACLGEWQEFGRILTIR</sequence>
<dbReference type="EMBL" id="MT143972">
    <property type="protein sequence ID" value="QJA44025.1"/>
    <property type="molecule type" value="Genomic_DNA"/>
</dbReference>
<evidence type="ECO:0000313" key="2">
    <source>
        <dbReference type="EMBL" id="QJH93742.1"/>
    </source>
</evidence>
<reference evidence="1" key="1">
    <citation type="submission" date="2020-03" db="EMBL/GenBank/DDBJ databases">
        <title>The deep terrestrial virosphere.</title>
        <authorList>
            <person name="Holmfeldt K."/>
            <person name="Nilsson E."/>
            <person name="Simone D."/>
            <person name="Lopez-Fernandez M."/>
            <person name="Wu X."/>
            <person name="de Brujin I."/>
            <person name="Lundin D."/>
            <person name="Andersson A."/>
            <person name="Bertilsson S."/>
            <person name="Dopson M."/>
        </authorList>
    </citation>
    <scope>NUCLEOTIDE SEQUENCE</scope>
    <source>
        <strain evidence="1">TM448A00065</strain>
        <strain evidence="2">TM448B00134</strain>
    </source>
</reference>
<accession>A0A6H1Z9R4</accession>
<name>A0A6H1Z9R4_9ZZZZ</name>